<gene>
    <name evidence="3" type="ORF">EDD54_0688</name>
</gene>
<protein>
    <recommendedName>
        <fullName evidence="2">N-acetyltransferase domain-containing protein</fullName>
    </recommendedName>
</protein>
<dbReference type="InterPro" id="IPR016181">
    <property type="entry name" value="Acyl_CoA_acyltransferase"/>
</dbReference>
<dbReference type="PROSITE" id="PS51186">
    <property type="entry name" value="GNAT"/>
    <property type="match status" value="1"/>
</dbReference>
<reference evidence="3 4" key="1">
    <citation type="submission" date="2019-03" db="EMBL/GenBank/DDBJ databases">
        <title>Genomic Encyclopedia of Type Strains, Phase IV (KMG-IV): sequencing the most valuable type-strain genomes for metagenomic binning, comparative biology and taxonomic classification.</title>
        <authorList>
            <person name="Goeker M."/>
        </authorList>
    </citation>
    <scope>NUCLEOTIDE SEQUENCE [LARGE SCALE GENOMIC DNA]</scope>
    <source>
        <strain evidence="3 4">DSM 102969</strain>
    </source>
</reference>
<evidence type="ECO:0000313" key="3">
    <source>
        <dbReference type="EMBL" id="TDP86804.1"/>
    </source>
</evidence>
<accession>A0A4R6RK22</accession>
<sequence length="421" mass="45630">MHGSDVAATVTLAVATADDLPWFKDELRAAFAVAAIEAFGSAEGAIPGDDDVENSFAAPGAVALLVLADGRRVGGAILTIDAASGCNALDFFFICVAEHGRGLGLAAWKAIERRYSETKVWETHTPYFEKRNIHFYLNKCGFRIVEYYHEGHRSPDGPDLVDLPGDGGMFRFEKVMDPAALAAPPRTRPYFTRVILTRISPGYKRRTPRRSRRRTVTDSPLPPATAFRGHRRLAAGPLAAVALAVRDALAAGGDEPVLVFDDASGKVIDFDLRGDDTAILARLTPQPTAGRPDEASGADDGGEARGRGRPRLGVVSREVSLLPRHWDWLGGQPGGASSALRRLVDEAARRPDPRRARKAAQERAYRFLQAIAGDFPHYEEATRALFADDRAGFSARIADWPADVRDHALRLAFGADEAVSN</sequence>
<dbReference type="GO" id="GO:0016747">
    <property type="term" value="F:acyltransferase activity, transferring groups other than amino-acyl groups"/>
    <property type="evidence" value="ECO:0007669"/>
    <property type="project" value="InterPro"/>
</dbReference>
<feature type="region of interest" description="Disordered" evidence="1">
    <location>
        <begin position="281"/>
        <end position="310"/>
    </location>
</feature>
<keyword evidence="4" id="KW-1185">Reference proteome</keyword>
<dbReference type="Pfam" id="PF00583">
    <property type="entry name" value="Acetyltransf_1"/>
    <property type="match status" value="1"/>
</dbReference>
<evidence type="ECO:0000259" key="2">
    <source>
        <dbReference type="PROSITE" id="PS51186"/>
    </source>
</evidence>
<evidence type="ECO:0000256" key="1">
    <source>
        <dbReference type="SAM" id="MobiDB-lite"/>
    </source>
</evidence>
<dbReference type="SUPFAM" id="SSF55729">
    <property type="entry name" value="Acyl-CoA N-acyltransferases (Nat)"/>
    <property type="match status" value="1"/>
</dbReference>
<comment type="caution">
    <text evidence="3">The sequence shown here is derived from an EMBL/GenBank/DDBJ whole genome shotgun (WGS) entry which is preliminary data.</text>
</comment>
<dbReference type="AlphaFoldDB" id="A0A4R6RK22"/>
<dbReference type="RefSeq" id="WP_321184114.1">
    <property type="nucleotide sequence ID" value="NZ_BSPM01000008.1"/>
</dbReference>
<organism evidence="3 4">
    <name type="scientific">Oharaeibacter diazotrophicus</name>
    <dbReference type="NCBI Taxonomy" id="1920512"/>
    <lineage>
        <taxon>Bacteria</taxon>
        <taxon>Pseudomonadati</taxon>
        <taxon>Pseudomonadota</taxon>
        <taxon>Alphaproteobacteria</taxon>
        <taxon>Hyphomicrobiales</taxon>
        <taxon>Pleomorphomonadaceae</taxon>
        <taxon>Oharaeibacter</taxon>
    </lineage>
</organism>
<dbReference type="EMBL" id="SNXY01000006">
    <property type="protein sequence ID" value="TDP86804.1"/>
    <property type="molecule type" value="Genomic_DNA"/>
</dbReference>
<name>A0A4R6RK22_9HYPH</name>
<feature type="domain" description="N-acetyltransferase" evidence="2">
    <location>
        <begin position="10"/>
        <end position="164"/>
    </location>
</feature>
<evidence type="ECO:0000313" key="4">
    <source>
        <dbReference type="Proteomes" id="UP000294547"/>
    </source>
</evidence>
<dbReference type="InterPro" id="IPR000182">
    <property type="entry name" value="GNAT_dom"/>
</dbReference>
<dbReference type="InterPro" id="IPR018715">
    <property type="entry name" value="DUF2239"/>
</dbReference>
<feature type="compositionally biased region" description="Basic residues" evidence="1">
    <location>
        <begin position="204"/>
        <end position="214"/>
    </location>
</feature>
<dbReference type="Proteomes" id="UP000294547">
    <property type="component" value="Unassembled WGS sequence"/>
</dbReference>
<feature type="region of interest" description="Disordered" evidence="1">
    <location>
        <begin position="204"/>
        <end position="228"/>
    </location>
</feature>
<dbReference type="Gene3D" id="3.40.630.30">
    <property type="match status" value="1"/>
</dbReference>
<proteinExistence type="predicted"/>
<dbReference type="Pfam" id="PF09998">
    <property type="entry name" value="DUF2239"/>
    <property type="match status" value="1"/>
</dbReference>